<dbReference type="SUPFAM" id="SSF52058">
    <property type="entry name" value="L domain-like"/>
    <property type="match status" value="1"/>
</dbReference>
<evidence type="ECO:0000259" key="3">
    <source>
        <dbReference type="PROSITE" id="PS50837"/>
    </source>
</evidence>
<dbReference type="PRINTS" id="PR00364">
    <property type="entry name" value="DISEASERSIST"/>
</dbReference>
<dbReference type="SUPFAM" id="SSF52540">
    <property type="entry name" value="P-loop containing nucleoside triphosphate hydrolases"/>
    <property type="match status" value="1"/>
</dbReference>
<dbReference type="RefSeq" id="WP_212518847.1">
    <property type="nucleotide sequence ID" value="NZ_JAGSOH010000040.1"/>
</dbReference>
<keyword evidence="1" id="KW-0547">Nucleotide-binding</keyword>
<evidence type="ECO:0000256" key="1">
    <source>
        <dbReference type="ARBA" id="ARBA00022741"/>
    </source>
</evidence>
<evidence type="ECO:0000313" key="5">
    <source>
        <dbReference type="Proteomes" id="UP000676325"/>
    </source>
</evidence>
<comment type="caution">
    <text evidence="4">The sequence shown here is derived from an EMBL/GenBank/DDBJ whole genome shotgun (WGS) entry which is preliminary data.</text>
</comment>
<sequence length="1006" mass="110940">MLSGEEIGVLSTLLQNVVGELVAHVLTVLGGRVRLDREARKRIAAEAKAIGDPMAERLLADGMREHPEIHRDDWEAAMLRLREAIHSARATETNPVLAAAMRADRLAALLASHSADAAGSEPVTVGAHFAYEWLISAVSPLMIAEFERRSDAGTEVNKAILQFVVEIRQTLETLMRSPRPEPPIVIVNQVPVQPHPGVPPLPAELPVPPFEPRYLDHVARGFGRFELFGVNRGREPSRQSFDDSYISLTVARTSDPDAGSPASEEELTGAGVAVATALSGRKRVVLRGSAGSGKTTLLSWLAANGAAGRLTGESGPWGEVVPYVVRLRDFTNRPLPKVEDLPAVTAPAIDGERPGTWATGTFATGRALLLVDGVDELAAERRAEVQTWIEGLVDAYPEARYVVTVRPFAVPTRWLGQAPYSFDGFDLLPLSAKGIRDFLHSWHEAAKRDQDEARQEWLDQCRVGLDELMQGPRPELRRLATSPLLCGLLCALYQDRDMELPRDRKSLLSAALDLLLFRWNEQHGLGVEGTGGAPSREEQTILLQRFAYSMVRNQDLVVDREQAARRIAAAMRGMRSHGEDPERVLRYVLERTGLFQEPRSGQIQFVHRTFRDYLAAKEIVEAGDLSFLLDQAHLDQWHEVVIMAVAHARPRERAALLRDLLRGNQAAQHDRRLADRLHLLAAASLEQADVLDDNEIRATVERAAARLIPPSSFEEAALLARAGEFVLELLPGPEGLSEQQMAHVVRTIATIGGAASIDKIRAFSLVDKSMVVDELLRAWRESDNPEDYARTVLADIEFGDREVKVQGWHKVLLLHHLRGLHHLNVPGDLTPLGPVAEIPDLTRLNLFQNYALRDVSPLRESASLRTLQLSGCTFLTDLSPLRDTGVTELHLYHMERADLASLSGSRITMLVLRDDRLAAGLGPIPADLPLSRLRIDNLPDRRNLRGIARLARLTSVECAGIPTAAEIAELRRLPNLADLTLRAPMPDAAQVDAVQSQLPSVRVTRP</sequence>
<dbReference type="Pfam" id="PF05729">
    <property type="entry name" value="NACHT"/>
    <property type="match status" value="1"/>
</dbReference>
<evidence type="ECO:0000256" key="2">
    <source>
        <dbReference type="ARBA" id="ARBA00022840"/>
    </source>
</evidence>
<proteinExistence type="predicted"/>
<dbReference type="PANTHER" id="PTHR46844">
    <property type="entry name" value="SLR5058 PROTEIN"/>
    <property type="match status" value="1"/>
</dbReference>
<dbReference type="Gene3D" id="3.80.10.10">
    <property type="entry name" value="Ribonuclease Inhibitor"/>
    <property type="match status" value="1"/>
</dbReference>
<keyword evidence="2" id="KW-0067">ATP-binding</keyword>
<dbReference type="InterPro" id="IPR027417">
    <property type="entry name" value="P-loop_NTPase"/>
</dbReference>
<dbReference type="EMBL" id="JAGSOH010000040">
    <property type="protein sequence ID" value="MBR7827709.1"/>
    <property type="molecule type" value="Genomic_DNA"/>
</dbReference>
<dbReference type="AlphaFoldDB" id="A0A941EEQ9"/>
<gene>
    <name evidence="4" type="ORF">KDK95_15425</name>
</gene>
<dbReference type="Proteomes" id="UP000676325">
    <property type="component" value="Unassembled WGS sequence"/>
</dbReference>
<protein>
    <submittedName>
        <fullName evidence="4">NACHT domain-containing protein</fullName>
    </submittedName>
</protein>
<dbReference type="InterPro" id="IPR007111">
    <property type="entry name" value="NACHT_NTPase"/>
</dbReference>
<dbReference type="InterPro" id="IPR032675">
    <property type="entry name" value="LRR_dom_sf"/>
</dbReference>
<evidence type="ECO:0000313" key="4">
    <source>
        <dbReference type="EMBL" id="MBR7827709.1"/>
    </source>
</evidence>
<organism evidence="4 5">
    <name type="scientific">Actinospica acidithermotolerans</name>
    <dbReference type="NCBI Taxonomy" id="2828514"/>
    <lineage>
        <taxon>Bacteria</taxon>
        <taxon>Bacillati</taxon>
        <taxon>Actinomycetota</taxon>
        <taxon>Actinomycetes</taxon>
        <taxon>Catenulisporales</taxon>
        <taxon>Actinospicaceae</taxon>
        <taxon>Actinospica</taxon>
    </lineage>
</organism>
<reference evidence="4" key="1">
    <citation type="submission" date="2021-04" db="EMBL/GenBank/DDBJ databases">
        <title>Genome based classification of Actinospica acidithermotolerans sp. nov., an actinobacterium isolated from an Indonesian hot spring.</title>
        <authorList>
            <person name="Kusuma A.B."/>
            <person name="Putra K.E."/>
            <person name="Nafisah S."/>
            <person name="Loh J."/>
            <person name="Nouioui I."/>
            <person name="Goodfellow M."/>
        </authorList>
    </citation>
    <scope>NUCLEOTIDE SEQUENCE</scope>
    <source>
        <strain evidence="4">MGRD01-02</strain>
    </source>
</reference>
<dbReference type="Gene3D" id="3.40.50.300">
    <property type="entry name" value="P-loop containing nucleotide triphosphate hydrolases"/>
    <property type="match status" value="1"/>
</dbReference>
<dbReference type="PANTHER" id="PTHR46844:SF1">
    <property type="entry name" value="SLR5058 PROTEIN"/>
    <property type="match status" value="1"/>
</dbReference>
<name>A0A941EEQ9_9ACTN</name>
<dbReference type="GO" id="GO:0005524">
    <property type="term" value="F:ATP binding"/>
    <property type="evidence" value="ECO:0007669"/>
    <property type="project" value="UniProtKB-KW"/>
</dbReference>
<keyword evidence="5" id="KW-1185">Reference proteome</keyword>
<feature type="domain" description="NACHT" evidence="3">
    <location>
        <begin position="282"/>
        <end position="621"/>
    </location>
</feature>
<dbReference type="PROSITE" id="PS50837">
    <property type="entry name" value="NACHT"/>
    <property type="match status" value="1"/>
</dbReference>
<accession>A0A941EEQ9</accession>